<evidence type="ECO:0008006" key="3">
    <source>
        <dbReference type="Google" id="ProtNLM"/>
    </source>
</evidence>
<dbReference type="InterPro" id="IPR006311">
    <property type="entry name" value="TAT_signal"/>
</dbReference>
<dbReference type="SUPFAM" id="SSF51126">
    <property type="entry name" value="Pectin lyase-like"/>
    <property type="match status" value="1"/>
</dbReference>
<sequence length="144" mass="15377">MSEDSRRMSRRKMLAALGIAGAAAVGLGVSQARGSTVTDFVYGGEEECPDHRCGVTPYDFGAAGDGIADDTAACRQWISYAYQHSVPALIPKGTFLADELYPLAGVKFIGLEYPKTGTYQTCMLSNFTPGKSVFKGDSVSRVCF</sequence>
<dbReference type="RefSeq" id="WP_120751729.1">
    <property type="nucleotide sequence ID" value="NZ_RBAH01000043.1"/>
</dbReference>
<dbReference type="InterPro" id="IPR011050">
    <property type="entry name" value="Pectin_lyase_fold/virulence"/>
</dbReference>
<comment type="caution">
    <text evidence="1">The sequence shown here is derived from an EMBL/GenBank/DDBJ whole genome shotgun (WGS) entry which is preliminary data.</text>
</comment>
<proteinExistence type="predicted"/>
<dbReference type="EMBL" id="RBAH01000043">
    <property type="protein sequence ID" value="RKN64309.1"/>
    <property type="molecule type" value="Genomic_DNA"/>
</dbReference>
<reference evidence="1 2" key="1">
    <citation type="journal article" date="2007" name="Int. J. Syst. Evol. Microbiol.">
        <title>Paenibacillus ginsengarvi sp. nov., isolated from soil from ginseng cultivation.</title>
        <authorList>
            <person name="Yoon M.H."/>
            <person name="Ten L.N."/>
            <person name="Im W.T."/>
        </authorList>
    </citation>
    <scope>NUCLEOTIDE SEQUENCE [LARGE SCALE GENOMIC DNA]</scope>
    <source>
        <strain evidence="1 2">KCTC 13059</strain>
    </source>
</reference>
<keyword evidence="2" id="KW-1185">Reference proteome</keyword>
<dbReference type="Proteomes" id="UP000282311">
    <property type="component" value="Unassembled WGS sequence"/>
</dbReference>
<dbReference type="Gene3D" id="2.160.20.10">
    <property type="entry name" value="Single-stranded right-handed beta-helix, Pectin lyase-like"/>
    <property type="match status" value="1"/>
</dbReference>
<evidence type="ECO:0000313" key="1">
    <source>
        <dbReference type="EMBL" id="RKN64309.1"/>
    </source>
</evidence>
<dbReference type="PROSITE" id="PS51318">
    <property type="entry name" value="TAT"/>
    <property type="match status" value="1"/>
</dbReference>
<dbReference type="InterPro" id="IPR012334">
    <property type="entry name" value="Pectin_lyas_fold"/>
</dbReference>
<evidence type="ECO:0000313" key="2">
    <source>
        <dbReference type="Proteomes" id="UP000282311"/>
    </source>
</evidence>
<organism evidence="1 2">
    <name type="scientific">Paenibacillus ginsengarvi</name>
    <dbReference type="NCBI Taxonomy" id="400777"/>
    <lineage>
        <taxon>Bacteria</taxon>
        <taxon>Bacillati</taxon>
        <taxon>Bacillota</taxon>
        <taxon>Bacilli</taxon>
        <taxon>Bacillales</taxon>
        <taxon>Paenibacillaceae</taxon>
        <taxon>Paenibacillus</taxon>
    </lineage>
</organism>
<protein>
    <recommendedName>
        <fullName evidence="3">Pectate lyase superfamily protein domain-containing protein</fullName>
    </recommendedName>
</protein>
<name>A0A3B0AUT6_9BACL</name>
<accession>A0A3B0AUT6</accession>
<gene>
    <name evidence="1" type="ORF">D7M11_34020</name>
</gene>
<dbReference type="AlphaFoldDB" id="A0A3B0AUT6"/>